<feature type="transmembrane region" description="Helical" evidence="1">
    <location>
        <begin position="240"/>
        <end position="260"/>
    </location>
</feature>
<protein>
    <submittedName>
        <fullName evidence="2">Uncharacterized protein</fullName>
    </submittedName>
</protein>
<dbReference type="RefSeq" id="WP_021031974.1">
    <property type="nucleotide sequence ID" value="NZ_AFNV02000040.1"/>
</dbReference>
<dbReference type="OrthoDB" id="10001316at2"/>
<dbReference type="STRING" id="1033802.SSPSH_003759"/>
<feature type="transmembrane region" description="Helical" evidence="1">
    <location>
        <begin position="36"/>
        <end position="60"/>
    </location>
</feature>
<feature type="transmembrane region" description="Helical" evidence="1">
    <location>
        <begin position="109"/>
        <end position="128"/>
    </location>
</feature>
<gene>
    <name evidence="2" type="ORF">SSPSH_003759</name>
</gene>
<comment type="caution">
    <text evidence="2">The sequence shown here is derived from an EMBL/GenBank/DDBJ whole genome shotgun (WGS) entry which is preliminary data.</text>
</comment>
<reference evidence="2 3" key="1">
    <citation type="journal article" date="2011" name="J. Bacteriol.">
        <title>Genome sequence of Salinisphaera shabanensis, a gammaproteobacterium from the harsh, variable environment of the brine-seawater interface of the Shaban Deep in the Red Sea.</title>
        <authorList>
            <person name="Antunes A."/>
            <person name="Alam I."/>
            <person name="Bajic V.B."/>
            <person name="Stingl U."/>
        </authorList>
    </citation>
    <scope>NUCLEOTIDE SEQUENCE [LARGE SCALE GENOMIC DNA]</scope>
    <source>
        <strain evidence="2 3">E1L3A</strain>
    </source>
</reference>
<feature type="transmembrane region" description="Helical" evidence="1">
    <location>
        <begin position="272"/>
        <end position="290"/>
    </location>
</feature>
<evidence type="ECO:0000256" key="1">
    <source>
        <dbReference type="SAM" id="Phobius"/>
    </source>
</evidence>
<dbReference type="EMBL" id="AFNV02000040">
    <property type="protein sequence ID" value="ERJ17436.1"/>
    <property type="molecule type" value="Genomic_DNA"/>
</dbReference>
<keyword evidence="1" id="KW-0472">Membrane</keyword>
<keyword evidence="1" id="KW-0812">Transmembrane</keyword>
<feature type="transmembrane region" description="Helical" evidence="1">
    <location>
        <begin position="329"/>
        <end position="346"/>
    </location>
</feature>
<organism evidence="2 3">
    <name type="scientific">Salinisphaera shabanensis E1L3A</name>
    <dbReference type="NCBI Taxonomy" id="1033802"/>
    <lineage>
        <taxon>Bacteria</taxon>
        <taxon>Pseudomonadati</taxon>
        <taxon>Pseudomonadota</taxon>
        <taxon>Gammaproteobacteria</taxon>
        <taxon>Salinisphaerales</taxon>
        <taxon>Salinisphaeraceae</taxon>
        <taxon>Salinisphaera</taxon>
    </lineage>
</organism>
<evidence type="ECO:0000313" key="3">
    <source>
        <dbReference type="Proteomes" id="UP000006242"/>
    </source>
</evidence>
<feature type="transmembrane region" description="Helical" evidence="1">
    <location>
        <begin position="140"/>
        <end position="166"/>
    </location>
</feature>
<dbReference type="Proteomes" id="UP000006242">
    <property type="component" value="Unassembled WGS sequence"/>
</dbReference>
<sequence>MAQWICRLHLATPARLDITRPARPSTTNASETMTKAVWIIAIAAIAAVTFALAGGCHLGWGAGFCIDEVATIAPFIGTGEFMLTEVVSLVACLLGLLIAYHGYIDDDPHQVRLASLFILFFVISAVSENNLMRDDIRPQFLVILLAWITVELILARSFAAVGLLALGVAVPMIGQLGDHTTHIQFENLFGHQISESVLAPWADTFGALEEPFELAGWLLFATAAAVALNTRPRADGRARFMTLAVISIIAIAIGNSFLHLRDSDEFESFRKLGFFCSVAGVACAGTALLLRHGRRDMLARAYCLLFIVAAYWIAVYAPAVYRHEHSKTMSSWIWIFPVFAGYYALVSCRRGYLRASPTRVQETP</sequence>
<accession>U2E0F7</accession>
<evidence type="ECO:0000313" key="2">
    <source>
        <dbReference type="EMBL" id="ERJ17436.1"/>
    </source>
</evidence>
<name>U2E0F7_9GAMM</name>
<keyword evidence="1" id="KW-1133">Transmembrane helix</keyword>
<dbReference type="AlphaFoldDB" id="U2E0F7"/>
<proteinExistence type="predicted"/>
<keyword evidence="3" id="KW-1185">Reference proteome</keyword>
<feature type="transmembrane region" description="Helical" evidence="1">
    <location>
        <begin position="81"/>
        <end position="103"/>
    </location>
</feature>
<feature type="transmembrane region" description="Helical" evidence="1">
    <location>
        <begin position="211"/>
        <end position="228"/>
    </location>
</feature>
<reference evidence="2 3" key="2">
    <citation type="journal article" date="2013" name="PLoS ONE">
        <title>INDIGO - INtegrated Data Warehouse of MIcrobial GenOmes with Examples from the Red Sea Extremophiles.</title>
        <authorList>
            <person name="Alam I."/>
            <person name="Antunes A."/>
            <person name="Kamau A.A."/>
            <person name="Ba Alawi W."/>
            <person name="Kalkatawi M."/>
            <person name="Stingl U."/>
            <person name="Bajic V.B."/>
        </authorList>
    </citation>
    <scope>NUCLEOTIDE SEQUENCE [LARGE SCALE GENOMIC DNA]</scope>
    <source>
        <strain evidence="2 3">E1L3A</strain>
    </source>
</reference>
<feature type="transmembrane region" description="Helical" evidence="1">
    <location>
        <begin position="297"/>
        <end position="317"/>
    </location>
</feature>